<organism evidence="1">
    <name type="scientific">Triatoma infestans</name>
    <name type="common">Assassin bug</name>
    <dbReference type="NCBI Taxonomy" id="30076"/>
    <lineage>
        <taxon>Eukaryota</taxon>
        <taxon>Metazoa</taxon>
        <taxon>Ecdysozoa</taxon>
        <taxon>Arthropoda</taxon>
        <taxon>Hexapoda</taxon>
        <taxon>Insecta</taxon>
        <taxon>Pterygota</taxon>
        <taxon>Neoptera</taxon>
        <taxon>Paraneoptera</taxon>
        <taxon>Hemiptera</taxon>
        <taxon>Heteroptera</taxon>
        <taxon>Panheteroptera</taxon>
        <taxon>Cimicomorpha</taxon>
        <taxon>Reduviidae</taxon>
        <taxon>Triatominae</taxon>
        <taxon>Triatoma</taxon>
    </lineage>
</organism>
<sequence>MYAKCDEIIYFRLN</sequence>
<name>A0A170XT52_TRIIF</name>
<reference evidence="1" key="2">
    <citation type="journal article" date="2017" name="J. Med. Entomol.">
        <title>Transcriptome Analysis of the Triatoma infestans (Hemiptera: Reduviidae) Integument.</title>
        <authorList>
            <person name="Calderon-Fernandez G.M."/>
            <person name="Moriconi D.E."/>
            <person name="Dulbecco A.B."/>
            <person name="Juarez M.P."/>
        </authorList>
    </citation>
    <scope>NUCLEOTIDE SEQUENCE</scope>
    <source>
        <strain evidence="1">Int1</strain>
        <tissue evidence="1">Integument</tissue>
    </source>
</reference>
<dbReference type="EMBL" id="GEMB01004066">
    <property type="protein sequence ID" value="JAR99196.1"/>
    <property type="molecule type" value="Transcribed_RNA"/>
</dbReference>
<proteinExistence type="predicted"/>
<reference evidence="1" key="1">
    <citation type="submission" date="2016-04" db="EMBL/GenBank/DDBJ databases">
        <authorList>
            <person name="Calderon-Fernandez G.M.Sr."/>
        </authorList>
    </citation>
    <scope>NUCLEOTIDE SEQUENCE</scope>
    <source>
        <strain evidence="1">Int1</strain>
        <tissue evidence="1">Integument</tissue>
    </source>
</reference>
<protein>
    <submittedName>
        <fullName evidence="1">Uncharacterized protein</fullName>
    </submittedName>
</protein>
<accession>A0A170XT52</accession>
<evidence type="ECO:0000313" key="1">
    <source>
        <dbReference type="EMBL" id="JAR99196.1"/>
    </source>
</evidence>